<evidence type="ECO:0000313" key="1">
    <source>
        <dbReference type="EMBL" id="GAQ61421.1"/>
    </source>
</evidence>
<sequence length="79" mass="8546">MAQAESPTAYIHVGFSSVFPDSCLITVANPSTMYAQQYVQESLTGWPIAPAWKGSANDLDGLTLQWNARMALDGTIIIL</sequence>
<gene>
    <name evidence="1" type="ORF">SsS58_01770</name>
</gene>
<reference evidence="1 2" key="2">
    <citation type="journal article" date="2016" name="Genome Announc.">
        <title>Draft Genome Sequences of Streptomyces scabiei S58, Streptomyces turgidiscabies T45, and Streptomyces acidiscabies a10, the Pathogens of Potato Common Scab, Isolated in Japan.</title>
        <authorList>
            <person name="Tomihama T."/>
            <person name="Nishi Y."/>
            <person name="Sakai M."/>
            <person name="Ikenaga M."/>
            <person name="Okubo T."/>
            <person name="Ikeda S."/>
        </authorList>
    </citation>
    <scope>NUCLEOTIDE SEQUENCE [LARGE SCALE GENOMIC DNA]</scope>
    <source>
        <strain evidence="1 2">S58</strain>
    </source>
</reference>
<proteinExistence type="predicted"/>
<organism evidence="1 2">
    <name type="scientific">Streptomyces scabiei</name>
    <dbReference type="NCBI Taxonomy" id="1930"/>
    <lineage>
        <taxon>Bacteria</taxon>
        <taxon>Bacillati</taxon>
        <taxon>Actinomycetota</taxon>
        <taxon>Actinomycetes</taxon>
        <taxon>Kitasatosporales</taxon>
        <taxon>Streptomycetaceae</taxon>
        <taxon>Streptomyces</taxon>
    </lineage>
</organism>
<evidence type="ECO:0000313" key="2">
    <source>
        <dbReference type="Proteomes" id="UP000067448"/>
    </source>
</evidence>
<comment type="caution">
    <text evidence="1">The sequence shown here is derived from an EMBL/GenBank/DDBJ whole genome shotgun (WGS) entry which is preliminary data.</text>
</comment>
<dbReference type="RefSeq" id="WP_059079344.1">
    <property type="nucleotide sequence ID" value="NZ_BCMM01000006.1"/>
</dbReference>
<reference evidence="2" key="1">
    <citation type="submission" date="2015-11" db="EMBL/GenBank/DDBJ databases">
        <authorList>
            <consortium name="Cross-ministerial Strategic Innovation Promotion Program (SIP) consortium"/>
            <person name="Tomihama T."/>
            <person name="Ikenaga M."/>
            <person name="Sakai M."/>
            <person name="Okubo T."/>
            <person name="Ikeda S."/>
        </authorList>
    </citation>
    <scope>NUCLEOTIDE SEQUENCE [LARGE SCALE GENOMIC DNA]</scope>
    <source>
        <strain evidence="2">S58</strain>
    </source>
</reference>
<dbReference type="AlphaFoldDB" id="A0A100JKX0"/>
<name>A0A100JKX0_STRSC</name>
<dbReference type="EMBL" id="BCMM01000006">
    <property type="protein sequence ID" value="GAQ61421.1"/>
    <property type="molecule type" value="Genomic_DNA"/>
</dbReference>
<reference evidence="2" key="3">
    <citation type="submission" date="2016-02" db="EMBL/GenBank/DDBJ databases">
        <title>Draft genome of pathogenic Streptomyces sp. in Japan.</title>
        <authorList>
            <person name="Tomihama T."/>
            <person name="Ikenaga M."/>
            <person name="Sakai M."/>
            <person name="Okubo T."/>
            <person name="Ikeda S."/>
        </authorList>
    </citation>
    <scope>NUCLEOTIDE SEQUENCE [LARGE SCALE GENOMIC DNA]</scope>
    <source>
        <strain evidence="2">S58</strain>
    </source>
</reference>
<dbReference type="Proteomes" id="UP000067448">
    <property type="component" value="Unassembled WGS sequence"/>
</dbReference>
<dbReference type="OrthoDB" id="4319347at2"/>
<accession>A0A100JKX0</accession>
<protein>
    <submittedName>
        <fullName evidence="1">Uncharacterized protein</fullName>
    </submittedName>
</protein>